<dbReference type="FunFam" id="1.20.1300.10:FF:000007">
    <property type="entry name" value="Succinate dehydrogenase [ubiquinone] cytochrome b small subunit"/>
    <property type="match status" value="1"/>
</dbReference>
<comment type="subcellular location">
    <subcellularLocation>
        <location evidence="1 12">Mitochondrion inner membrane</location>
        <topology evidence="1 12">Multi-pass membrane protein</topology>
    </subcellularLocation>
</comment>
<comment type="caution">
    <text evidence="13">The sequence shown here is derived from an EMBL/GenBank/DDBJ whole genome shotgun (WGS) entry which is preliminary data.</text>
</comment>
<evidence type="ECO:0000256" key="1">
    <source>
        <dbReference type="ARBA" id="ARBA00004448"/>
    </source>
</evidence>
<dbReference type="GO" id="GO:0006121">
    <property type="term" value="P:mitochondrial electron transport, succinate to ubiquinone"/>
    <property type="evidence" value="ECO:0007669"/>
    <property type="project" value="TreeGrafter"/>
</dbReference>
<keyword evidence="11" id="KW-0479">Metal-binding</keyword>
<keyword evidence="4" id="KW-0812">Transmembrane</keyword>
<dbReference type="PANTHER" id="PTHR13337:SF2">
    <property type="entry name" value="SUCCINATE DEHYDROGENASE [UBIQUINONE] CYTOCHROME B SMALL SUBUNIT, MITOCHONDRIAL"/>
    <property type="match status" value="1"/>
</dbReference>
<evidence type="ECO:0000313" key="13">
    <source>
        <dbReference type="EMBL" id="KAF7510063.1"/>
    </source>
</evidence>
<reference evidence="13" key="1">
    <citation type="submission" date="2020-02" db="EMBL/GenBank/DDBJ databases">
        <authorList>
            <person name="Palmer J.M."/>
        </authorList>
    </citation>
    <scope>NUCLEOTIDE SEQUENCE</scope>
    <source>
        <strain evidence="13">EPUS1.4</strain>
        <tissue evidence="13">Thallus</tissue>
    </source>
</reference>
<feature type="binding site" evidence="10">
    <location>
        <position position="137"/>
    </location>
    <ligand>
        <name>a ubiquinone</name>
        <dbReference type="ChEBI" id="CHEBI:16389"/>
        <note>ligand shared with IP/SDHB</note>
    </ligand>
</feature>
<dbReference type="GO" id="GO:0020037">
    <property type="term" value="F:heme binding"/>
    <property type="evidence" value="ECO:0007669"/>
    <property type="project" value="TreeGrafter"/>
</dbReference>
<evidence type="ECO:0000256" key="7">
    <source>
        <dbReference type="ARBA" id="ARBA00022989"/>
    </source>
</evidence>
<keyword evidence="7" id="KW-1133">Transmembrane helix</keyword>
<evidence type="ECO:0000256" key="10">
    <source>
        <dbReference type="PIRSR" id="PIRSR607992-1"/>
    </source>
</evidence>
<dbReference type="InterPro" id="IPR034804">
    <property type="entry name" value="SQR/QFR_C/D"/>
</dbReference>
<keyword evidence="6 12" id="KW-0809">Transit peptide</keyword>
<evidence type="ECO:0000256" key="11">
    <source>
        <dbReference type="PIRSR" id="PIRSR607992-2"/>
    </source>
</evidence>
<dbReference type="GO" id="GO:0005743">
    <property type="term" value="C:mitochondrial inner membrane"/>
    <property type="evidence" value="ECO:0007669"/>
    <property type="project" value="UniProtKB-SubCell"/>
</dbReference>
<keyword evidence="14" id="KW-1185">Reference proteome</keyword>
<evidence type="ECO:0000256" key="12">
    <source>
        <dbReference type="RuleBase" id="RU364031"/>
    </source>
</evidence>
<protein>
    <recommendedName>
        <fullName evidence="12">Succinate dehydrogenase [ubiquinone] cytochrome b small subunit</fullName>
    </recommendedName>
</protein>
<dbReference type="Proteomes" id="UP000606974">
    <property type="component" value="Unassembled WGS sequence"/>
</dbReference>
<evidence type="ECO:0000256" key="8">
    <source>
        <dbReference type="ARBA" id="ARBA00023128"/>
    </source>
</evidence>
<evidence type="ECO:0000256" key="6">
    <source>
        <dbReference type="ARBA" id="ARBA00022946"/>
    </source>
</evidence>
<dbReference type="AlphaFoldDB" id="A0A8H7AJ58"/>
<dbReference type="GO" id="GO:0006099">
    <property type="term" value="P:tricarboxylic acid cycle"/>
    <property type="evidence" value="ECO:0007669"/>
    <property type="project" value="TreeGrafter"/>
</dbReference>
<sequence length="195" mass="21198">MRPALLRQGLLITTRKASVPKPSILRACPPAAIQPITSIVRQTPRVATFHTTSRRAILPAGPQVLEGTANDPAPVPKPSPTHGSYHWTFERALSLGLVPLTIAPFAYGSLNPVMDSVLVAALLLHSHVGFTSIIIDYIPNRNHPRARKLFEWLLRLGTLVVGIGFYEFETNDVGLTQGVKRIWKAGSTDKVIGSA</sequence>
<keyword evidence="5 12" id="KW-0999">Mitochondrion inner membrane</keyword>
<name>A0A8H7AJ58_9EURO</name>
<dbReference type="PANTHER" id="PTHR13337">
    <property type="entry name" value="SUCCINATE DEHYDROGENASE"/>
    <property type="match status" value="1"/>
</dbReference>
<keyword evidence="11" id="KW-0408">Iron</keyword>
<dbReference type="Pfam" id="PF05328">
    <property type="entry name" value="CybS"/>
    <property type="match status" value="1"/>
</dbReference>
<evidence type="ECO:0000256" key="9">
    <source>
        <dbReference type="ARBA" id="ARBA00023136"/>
    </source>
</evidence>
<dbReference type="GO" id="GO:0046872">
    <property type="term" value="F:metal ion binding"/>
    <property type="evidence" value="ECO:0007669"/>
    <property type="project" value="UniProtKB-KW"/>
</dbReference>
<dbReference type="InterPro" id="IPR007992">
    <property type="entry name" value="CybS"/>
</dbReference>
<evidence type="ECO:0000313" key="14">
    <source>
        <dbReference type="Proteomes" id="UP000606974"/>
    </source>
</evidence>
<gene>
    <name evidence="13" type="ORF">GJ744_007167</name>
</gene>
<proteinExistence type="inferred from homology"/>
<dbReference type="CDD" id="cd03496">
    <property type="entry name" value="SQR_TypeC_CybS"/>
    <property type="match status" value="1"/>
</dbReference>
<dbReference type="SUPFAM" id="SSF81343">
    <property type="entry name" value="Fumarate reductase respiratory complex transmembrane subunits"/>
    <property type="match status" value="1"/>
</dbReference>
<comment type="similarity">
    <text evidence="2 12">Belongs to the CybS family.</text>
</comment>
<evidence type="ECO:0000256" key="3">
    <source>
        <dbReference type="ARBA" id="ARBA00022448"/>
    </source>
</evidence>
<evidence type="ECO:0000256" key="2">
    <source>
        <dbReference type="ARBA" id="ARBA00007294"/>
    </source>
</evidence>
<keyword evidence="8 12" id="KW-0496">Mitochondrion</keyword>
<evidence type="ECO:0000256" key="4">
    <source>
        <dbReference type="ARBA" id="ARBA00022692"/>
    </source>
</evidence>
<keyword evidence="9 12" id="KW-0472">Membrane</keyword>
<evidence type="ECO:0000256" key="5">
    <source>
        <dbReference type="ARBA" id="ARBA00022792"/>
    </source>
</evidence>
<dbReference type="GO" id="GO:0098796">
    <property type="term" value="C:membrane protein complex"/>
    <property type="evidence" value="ECO:0007669"/>
    <property type="project" value="UniProtKB-ARBA"/>
</dbReference>
<keyword evidence="3" id="KW-0813">Transport</keyword>
<dbReference type="EMBL" id="JAACFV010000034">
    <property type="protein sequence ID" value="KAF7510063.1"/>
    <property type="molecule type" value="Genomic_DNA"/>
</dbReference>
<organism evidence="13 14">
    <name type="scientific">Endocarpon pusillum</name>
    <dbReference type="NCBI Taxonomy" id="364733"/>
    <lineage>
        <taxon>Eukaryota</taxon>
        <taxon>Fungi</taxon>
        <taxon>Dikarya</taxon>
        <taxon>Ascomycota</taxon>
        <taxon>Pezizomycotina</taxon>
        <taxon>Eurotiomycetes</taxon>
        <taxon>Chaetothyriomycetidae</taxon>
        <taxon>Verrucariales</taxon>
        <taxon>Verrucariaceae</taxon>
        <taxon>Endocarpon</taxon>
    </lineage>
</organism>
<dbReference type="Gene3D" id="1.20.1300.10">
    <property type="entry name" value="Fumarate reductase/succinate dehydrogenase, transmembrane subunit"/>
    <property type="match status" value="1"/>
</dbReference>
<dbReference type="OrthoDB" id="18577at2759"/>
<dbReference type="GO" id="GO:0048039">
    <property type="term" value="F:ubiquinone binding"/>
    <property type="evidence" value="ECO:0007669"/>
    <property type="project" value="TreeGrafter"/>
</dbReference>
<accession>A0A8H7AJ58</accession>
<feature type="binding site" description="axial binding residue" evidence="11">
    <location>
        <position position="125"/>
    </location>
    <ligand>
        <name>heme b</name>
        <dbReference type="ChEBI" id="CHEBI:60344"/>
        <note>ligand shared with SDHC</note>
    </ligand>
    <ligandPart>
        <name>Fe</name>
        <dbReference type="ChEBI" id="CHEBI:18248"/>
    </ligandPart>
</feature>